<dbReference type="EMBL" id="JACRTG010000016">
    <property type="protein sequence ID" value="MBC8587919.1"/>
    <property type="molecule type" value="Genomic_DNA"/>
</dbReference>
<evidence type="ECO:0000256" key="1">
    <source>
        <dbReference type="ARBA" id="ARBA00022801"/>
    </source>
</evidence>
<dbReference type="InterPro" id="IPR001932">
    <property type="entry name" value="PPM-type_phosphatase-like_dom"/>
</dbReference>
<name>A0A926EX45_9FIRM</name>
<dbReference type="Pfam" id="PF07228">
    <property type="entry name" value="SpoIIE"/>
    <property type="match status" value="1"/>
</dbReference>
<organism evidence="3 4">
    <name type="scientific">Paratissierella segnis</name>
    <dbReference type="NCBI Taxonomy" id="2763679"/>
    <lineage>
        <taxon>Bacteria</taxon>
        <taxon>Bacillati</taxon>
        <taxon>Bacillota</taxon>
        <taxon>Tissierellia</taxon>
        <taxon>Tissierellales</taxon>
        <taxon>Tissierellaceae</taxon>
        <taxon>Paratissierella</taxon>
    </lineage>
</organism>
<dbReference type="InterPro" id="IPR013656">
    <property type="entry name" value="PAS_4"/>
</dbReference>
<dbReference type="GO" id="GO:0016791">
    <property type="term" value="F:phosphatase activity"/>
    <property type="evidence" value="ECO:0007669"/>
    <property type="project" value="TreeGrafter"/>
</dbReference>
<feature type="domain" description="PPM-type phosphatase" evidence="2">
    <location>
        <begin position="158"/>
        <end position="371"/>
    </location>
</feature>
<accession>A0A926EX45</accession>
<dbReference type="InterPro" id="IPR035965">
    <property type="entry name" value="PAS-like_dom_sf"/>
</dbReference>
<evidence type="ECO:0000313" key="4">
    <source>
        <dbReference type="Proteomes" id="UP000601171"/>
    </source>
</evidence>
<dbReference type="InterPro" id="IPR036457">
    <property type="entry name" value="PPM-type-like_dom_sf"/>
</dbReference>
<gene>
    <name evidence="3" type="ORF">H8707_06675</name>
</gene>
<keyword evidence="4" id="KW-1185">Reference proteome</keyword>
<reference evidence="3" key="1">
    <citation type="submission" date="2020-08" db="EMBL/GenBank/DDBJ databases">
        <title>Genome public.</title>
        <authorList>
            <person name="Liu C."/>
            <person name="Sun Q."/>
        </authorList>
    </citation>
    <scope>NUCLEOTIDE SEQUENCE</scope>
    <source>
        <strain evidence="3">BX21</strain>
    </source>
</reference>
<dbReference type="PANTHER" id="PTHR43156">
    <property type="entry name" value="STAGE II SPORULATION PROTEIN E-RELATED"/>
    <property type="match status" value="1"/>
</dbReference>
<evidence type="ECO:0000313" key="3">
    <source>
        <dbReference type="EMBL" id="MBC8587919.1"/>
    </source>
</evidence>
<dbReference type="RefSeq" id="WP_262429366.1">
    <property type="nucleotide sequence ID" value="NZ_JACRTG010000016.1"/>
</dbReference>
<comment type="caution">
    <text evidence="3">The sequence shown here is derived from an EMBL/GenBank/DDBJ whole genome shotgun (WGS) entry which is preliminary data.</text>
</comment>
<dbReference type="Proteomes" id="UP000601171">
    <property type="component" value="Unassembled WGS sequence"/>
</dbReference>
<dbReference type="SUPFAM" id="SSF81606">
    <property type="entry name" value="PP2C-like"/>
    <property type="match status" value="1"/>
</dbReference>
<proteinExistence type="predicted"/>
<dbReference type="InterPro" id="IPR052016">
    <property type="entry name" value="Bact_Sigma-Reg"/>
</dbReference>
<dbReference type="Gene3D" id="3.30.450.20">
    <property type="entry name" value="PAS domain"/>
    <property type="match status" value="1"/>
</dbReference>
<dbReference type="AlphaFoldDB" id="A0A926EX45"/>
<dbReference type="SMART" id="SM00331">
    <property type="entry name" value="PP2C_SIG"/>
    <property type="match status" value="1"/>
</dbReference>
<evidence type="ECO:0000259" key="2">
    <source>
        <dbReference type="SMART" id="SM00331"/>
    </source>
</evidence>
<dbReference type="Gene3D" id="3.60.40.10">
    <property type="entry name" value="PPM-type phosphatase domain"/>
    <property type="match status" value="1"/>
</dbReference>
<dbReference type="PANTHER" id="PTHR43156:SF2">
    <property type="entry name" value="STAGE II SPORULATION PROTEIN E"/>
    <property type="match status" value="1"/>
</dbReference>
<dbReference type="Pfam" id="PF08448">
    <property type="entry name" value="PAS_4"/>
    <property type="match status" value="1"/>
</dbReference>
<protein>
    <submittedName>
        <fullName evidence="3">SpoIIE family protein phosphatase</fullName>
    </submittedName>
</protein>
<dbReference type="SUPFAM" id="SSF55785">
    <property type="entry name" value="PYP-like sensor domain (PAS domain)"/>
    <property type="match status" value="1"/>
</dbReference>
<sequence length="373" mass="43312">MLKRDNYSLAQNIRSLGILDYSILDGMVDWVRVVDKENNIIYANKPMRKVLGNDIVGKKCYEMLDNEEKCEFCICNRTLLSGEIIQKEQTINGRYYSVKSSPLVNSEDEIIASVEVFRDVTRERRLELELIDKNKKMIDDLEFAKRIQERILPRKGFVQNIKIDYIYKASGLLSGDMFDIFYIDDENIGIYISDVAGHGVAASMMTMFIRQTMRSIKDDILSPSVVLTELHRRFSVLGLEPDKYFTIFYGVYNKNNHTFKFANAGHNCIPIKYNDNRLELLEIKGHPITLLFDEIQYEERYVKLNKHDRILLYTDGITEAKDSKGNEFGVEGVIDIIKEDPMDLLAEIDNRIIQHNWGDQKDDFALVLMEVLK</sequence>
<keyword evidence="1" id="KW-0378">Hydrolase</keyword>